<accession>A0A4Y7K631</accession>
<name>A0A4Y7K631_PAPSO</name>
<dbReference type="OMA" id="YDWTERG"/>
<dbReference type="AlphaFoldDB" id="A0A4Y7K631"/>
<organism evidence="2 3">
    <name type="scientific">Papaver somniferum</name>
    <name type="common">Opium poppy</name>
    <dbReference type="NCBI Taxonomy" id="3469"/>
    <lineage>
        <taxon>Eukaryota</taxon>
        <taxon>Viridiplantae</taxon>
        <taxon>Streptophyta</taxon>
        <taxon>Embryophyta</taxon>
        <taxon>Tracheophyta</taxon>
        <taxon>Spermatophyta</taxon>
        <taxon>Magnoliopsida</taxon>
        <taxon>Ranunculales</taxon>
        <taxon>Papaveraceae</taxon>
        <taxon>Papaveroideae</taxon>
        <taxon>Papaver</taxon>
    </lineage>
</organism>
<keyword evidence="3" id="KW-1185">Reference proteome</keyword>
<evidence type="ECO:0000313" key="2">
    <source>
        <dbReference type="EMBL" id="RZC68377.1"/>
    </source>
</evidence>
<dbReference type="EMBL" id="CM010721">
    <property type="protein sequence ID" value="RZC68377.1"/>
    <property type="molecule type" value="Genomic_DNA"/>
</dbReference>
<feature type="region of interest" description="Disordered" evidence="1">
    <location>
        <begin position="9"/>
        <end position="33"/>
    </location>
</feature>
<evidence type="ECO:0000256" key="1">
    <source>
        <dbReference type="SAM" id="MobiDB-lite"/>
    </source>
</evidence>
<proteinExistence type="predicted"/>
<reference evidence="2 3" key="1">
    <citation type="journal article" date="2018" name="Science">
        <title>The opium poppy genome and morphinan production.</title>
        <authorList>
            <person name="Guo L."/>
            <person name="Winzer T."/>
            <person name="Yang X."/>
            <person name="Li Y."/>
            <person name="Ning Z."/>
            <person name="He Z."/>
            <person name="Teodor R."/>
            <person name="Lu Y."/>
            <person name="Bowser T.A."/>
            <person name="Graham I.A."/>
            <person name="Ye K."/>
        </authorList>
    </citation>
    <scope>NUCLEOTIDE SEQUENCE [LARGE SCALE GENOMIC DNA]</scope>
    <source>
        <strain evidence="3">cv. HN1</strain>
        <tissue evidence="2">Leaves</tissue>
    </source>
</reference>
<protein>
    <submittedName>
        <fullName evidence="2">Uncharacterized protein</fullName>
    </submittedName>
</protein>
<dbReference type="Gramene" id="RZC68377">
    <property type="protein sequence ID" value="RZC68377"/>
    <property type="gene ID" value="C5167_031632"/>
</dbReference>
<dbReference type="PANTHER" id="PTHR34427">
    <property type="entry name" value="DUF4283 DOMAIN PROTEIN"/>
    <property type="match status" value="1"/>
</dbReference>
<feature type="compositionally biased region" description="Basic and acidic residues" evidence="1">
    <location>
        <begin position="17"/>
        <end position="33"/>
    </location>
</feature>
<dbReference type="PANTHER" id="PTHR34427:SF5">
    <property type="entry name" value="DUF4283 DOMAIN-CONTAINING PROTEIN"/>
    <property type="match status" value="1"/>
</dbReference>
<evidence type="ECO:0000313" key="3">
    <source>
        <dbReference type="Proteomes" id="UP000316621"/>
    </source>
</evidence>
<dbReference type="Proteomes" id="UP000316621">
    <property type="component" value="Chromosome 7"/>
</dbReference>
<gene>
    <name evidence="2" type="ORF">C5167_031632</name>
</gene>
<sequence>MSGILAAILDQGASAHRNREEHKEGDRHGMQEKRMKEFEDKSKVGSRLLTLGFIKIFKTRSFRLRLQSKIRNAFALFNIKHGILFREETRNTRAPIHFTLDITSIGWLKDIMKKEGKNDFYGRWEWESFKGETSLLLVRDKNRNGEFFKLTIITKHNKQLTFLPAENGRDRWAHLVTGFEFFLSLNSGYGNGNAVVKKPLIQQDVSTISKAPLLEKKYWDHAIIIEASKAVISWNSTGMALSKRFSVSGNFDIFPFENNKAFFFSSEKDKFKMINKGFWDFEGLTVRLYPWWSAVNTISLSEKEEKGQWIQIHGVPFNHWSNDLYKKIDDIFGGLMEVFLEINILGKIDSKSCLKHRKERVIQTLTLWIRGAQMIRGTQRIFAPKQLIKDTPHGICYSHPRTG</sequence>